<dbReference type="GO" id="GO:0000009">
    <property type="term" value="F:alpha-1,6-mannosyltransferase activity"/>
    <property type="evidence" value="ECO:0007669"/>
    <property type="project" value="InterPro"/>
</dbReference>
<dbReference type="AlphaFoldDB" id="W9RM03"/>
<dbReference type="InterPro" id="IPR007315">
    <property type="entry name" value="PIG-V/Gpi18"/>
</dbReference>
<sequence length="231" mass="25068">MCAHSPCQLLAAGASSTFSSLPTFQDSFFIFMFCIFGLQPLRKLVPVIGQRAVLGLSGYVINNIAFVFAAVYFYQYSESLYALFSIGGLYHLISGRNNIVILWFALSGFASLDSSAFLPAELFRSSRRIRFLRFPSRLTCAVGAPPVSSVLPVLVSASSHQERKLGARRRSDTVLVSTINDADQGSADVAFRTPLAPYEKSKFLGSRGSMVARLKLKGIDGRAPPGVEPVA</sequence>
<keyword evidence="1" id="KW-0812">Transmembrane</keyword>
<organism evidence="2 3">
    <name type="scientific">Morus notabilis</name>
    <dbReference type="NCBI Taxonomy" id="981085"/>
    <lineage>
        <taxon>Eukaryota</taxon>
        <taxon>Viridiplantae</taxon>
        <taxon>Streptophyta</taxon>
        <taxon>Embryophyta</taxon>
        <taxon>Tracheophyta</taxon>
        <taxon>Spermatophyta</taxon>
        <taxon>Magnoliopsida</taxon>
        <taxon>eudicotyledons</taxon>
        <taxon>Gunneridae</taxon>
        <taxon>Pentapetalae</taxon>
        <taxon>rosids</taxon>
        <taxon>fabids</taxon>
        <taxon>Rosales</taxon>
        <taxon>Moraceae</taxon>
        <taxon>Moreae</taxon>
        <taxon>Morus</taxon>
    </lineage>
</organism>
<feature type="transmembrane region" description="Helical" evidence="1">
    <location>
        <begin position="100"/>
        <end position="123"/>
    </location>
</feature>
<dbReference type="UniPathway" id="UPA00196"/>
<dbReference type="GO" id="GO:0006506">
    <property type="term" value="P:GPI anchor biosynthetic process"/>
    <property type="evidence" value="ECO:0007669"/>
    <property type="project" value="UniProtKB-UniPathway"/>
</dbReference>
<proteinExistence type="predicted"/>
<dbReference type="Proteomes" id="UP000030645">
    <property type="component" value="Unassembled WGS sequence"/>
</dbReference>
<keyword evidence="1" id="KW-0472">Membrane</keyword>
<reference evidence="3" key="1">
    <citation type="submission" date="2013-01" db="EMBL/GenBank/DDBJ databases">
        <title>Draft Genome Sequence of a Mulberry Tree, Morus notabilis C.K. Schneid.</title>
        <authorList>
            <person name="He N."/>
            <person name="Zhao S."/>
        </authorList>
    </citation>
    <scope>NUCLEOTIDE SEQUENCE</scope>
</reference>
<keyword evidence="3" id="KW-1185">Reference proteome</keyword>
<dbReference type="GO" id="GO:0016020">
    <property type="term" value="C:membrane"/>
    <property type="evidence" value="ECO:0007669"/>
    <property type="project" value="GOC"/>
</dbReference>
<evidence type="ECO:0000256" key="1">
    <source>
        <dbReference type="SAM" id="Phobius"/>
    </source>
</evidence>
<dbReference type="Pfam" id="PF04188">
    <property type="entry name" value="Mannosyl_trans2"/>
    <property type="match status" value="1"/>
</dbReference>
<evidence type="ECO:0000313" key="3">
    <source>
        <dbReference type="Proteomes" id="UP000030645"/>
    </source>
</evidence>
<accession>W9RM03</accession>
<feature type="transmembrane region" description="Helical" evidence="1">
    <location>
        <begin position="53"/>
        <end position="74"/>
    </location>
</feature>
<keyword evidence="1" id="KW-1133">Transmembrane helix</keyword>
<name>W9RM03_9ROSA</name>
<dbReference type="GO" id="GO:0004376">
    <property type="term" value="F:GPI mannosyltransferase activity"/>
    <property type="evidence" value="ECO:0007669"/>
    <property type="project" value="InterPro"/>
</dbReference>
<evidence type="ECO:0000313" key="2">
    <source>
        <dbReference type="EMBL" id="EXB97336.1"/>
    </source>
</evidence>
<protein>
    <submittedName>
        <fullName evidence="2">Uncharacterized protein</fullName>
    </submittedName>
</protein>
<gene>
    <name evidence="2" type="ORF">L484_024198</name>
</gene>
<dbReference type="STRING" id="981085.W9RM03"/>
<dbReference type="eggNOG" id="KOG2647">
    <property type="taxonomic scope" value="Eukaryota"/>
</dbReference>
<feature type="transmembrane region" description="Helical" evidence="1">
    <location>
        <begin position="24"/>
        <end position="41"/>
    </location>
</feature>
<dbReference type="PANTHER" id="PTHR34410:SF2">
    <property type="entry name" value="RRNA INTRON-ENCODED HOMING ENDONUCLEASE"/>
    <property type="match status" value="1"/>
</dbReference>
<dbReference type="EMBL" id="KE345262">
    <property type="protein sequence ID" value="EXB97336.1"/>
    <property type="molecule type" value="Genomic_DNA"/>
</dbReference>
<dbReference type="PANTHER" id="PTHR34410">
    <property type="entry name" value="INTRON-ENCODED HOMING ENDONUCLEASE, PUTATIVE-RELATED"/>
    <property type="match status" value="1"/>
</dbReference>